<accession>W7MBC3</accession>
<keyword evidence="2" id="KW-1185">Reference proteome</keyword>
<proteinExistence type="predicted"/>
<dbReference type="EMBL" id="DS022251">
    <property type="protein sequence ID" value="EWG48326.1"/>
    <property type="molecule type" value="Genomic_DNA"/>
</dbReference>
<evidence type="ECO:0000313" key="1">
    <source>
        <dbReference type="EMBL" id="EWG48326.1"/>
    </source>
</evidence>
<reference evidence="1 2" key="1">
    <citation type="journal article" date="2010" name="Nature">
        <title>Comparative genomics reveals mobile pathogenicity chromosomes in Fusarium.</title>
        <authorList>
            <person name="Ma L.J."/>
            <person name="van der Does H.C."/>
            <person name="Borkovich K.A."/>
            <person name="Coleman J.J."/>
            <person name="Daboussi M.J."/>
            <person name="Di Pietro A."/>
            <person name="Dufresne M."/>
            <person name="Freitag M."/>
            <person name="Grabherr M."/>
            <person name="Henrissat B."/>
            <person name="Houterman P.M."/>
            <person name="Kang S."/>
            <person name="Shim W.B."/>
            <person name="Woloshuk C."/>
            <person name="Xie X."/>
            <person name="Xu J.R."/>
            <person name="Antoniw J."/>
            <person name="Baker S.E."/>
            <person name="Bluhm B.H."/>
            <person name="Breakspear A."/>
            <person name="Brown D.W."/>
            <person name="Butchko R.A."/>
            <person name="Chapman S."/>
            <person name="Coulson R."/>
            <person name="Coutinho P.M."/>
            <person name="Danchin E.G."/>
            <person name="Diener A."/>
            <person name="Gale L.R."/>
            <person name="Gardiner D.M."/>
            <person name="Goff S."/>
            <person name="Hammond-Kosack K.E."/>
            <person name="Hilburn K."/>
            <person name="Hua-Van A."/>
            <person name="Jonkers W."/>
            <person name="Kazan K."/>
            <person name="Kodira C.D."/>
            <person name="Koehrsen M."/>
            <person name="Kumar L."/>
            <person name="Lee Y.H."/>
            <person name="Li L."/>
            <person name="Manners J.M."/>
            <person name="Miranda-Saavedra D."/>
            <person name="Mukherjee M."/>
            <person name="Park G."/>
            <person name="Park J."/>
            <person name="Park S.Y."/>
            <person name="Proctor R.H."/>
            <person name="Regev A."/>
            <person name="Ruiz-Roldan M.C."/>
            <person name="Sain D."/>
            <person name="Sakthikumar S."/>
            <person name="Sykes S."/>
            <person name="Schwartz D.C."/>
            <person name="Turgeon B.G."/>
            <person name="Wapinski I."/>
            <person name="Yoder O."/>
            <person name="Young S."/>
            <person name="Zeng Q."/>
            <person name="Zhou S."/>
            <person name="Galagan J."/>
            <person name="Cuomo C.A."/>
            <person name="Kistler H.C."/>
            <person name="Rep M."/>
        </authorList>
    </citation>
    <scope>NUCLEOTIDE SEQUENCE [LARGE SCALE GENOMIC DNA]</scope>
    <source>
        <strain evidence="2">M3125 / FGSC 7600</strain>
    </source>
</reference>
<name>W7MBC3_GIBM7</name>
<dbReference type="VEuPathDB" id="FungiDB:FVEG_16256"/>
<protein>
    <submittedName>
        <fullName evidence="1">Uncharacterized protein</fullName>
    </submittedName>
</protein>
<sequence length="121" mass="13425">MLMRLHGACLPCNRRHQMQDGMLSVGHRICLPVPCFPFPFFLLVVLHWSTLADSGVLVHTRGSSLFKETLASKPYWAIYMPFSMPRSPRHCAAVSSYSATARCSRMGEDVPCLAVGKARAS</sequence>
<organism evidence="1 2">
    <name type="scientific">Gibberella moniliformis (strain M3125 / FGSC 7600)</name>
    <name type="common">Maize ear and stalk rot fungus</name>
    <name type="synonym">Fusarium verticillioides</name>
    <dbReference type="NCBI Taxonomy" id="334819"/>
    <lineage>
        <taxon>Eukaryota</taxon>
        <taxon>Fungi</taxon>
        <taxon>Dikarya</taxon>
        <taxon>Ascomycota</taxon>
        <taxon>Pezizomycotina</taxon>
        <taxon>Sordariomycetes</taxon>
        <taxon>Hypocreomycetidae</taxon>
        <taxon>Hypocreales</taxon>
        <taxon>Nectriaceae</taxon>
        <taxon>Fusarium</taxon>
        <taxon>Fusarium fujikuroi species complex</taxon>
    </lineage>
</organism>
<dbReference type="AlphaFoldDB" id="W7MBC3"/>
<dbReference type="KEGG" id="fvr:FVEG_16256"/>
<gene>
    <name evidence="1" type="ORF">FVEG_16256</name>
</gene>
<dbReference type="RefSeq" id="XP_018754517.1">
    <property type="nucleotide sequence ID" value="XM_018905496.1"/>
</dbReference>
<evidence type="ECO:0000313" key="2">
    <source>
        <dbReference type="Proteomes" id="UP000009096"/>
    </source>
</evidence>
<dbReference type="Proteomes" id="UP000009096">
    <property type="component" value="Chromosome 3"/>
</dbReference>
<dbReference type="GeneID" id="30073132"/>